<comment type="similarity">
    <text evidence="1">Belongs to the peptidase C1 family.</text>
</comment>
<evidence type="ECO:0000256" key="3">
    <source>
        <dbReference type="SAM" id="SignalP"/>
    </source>
</evidence>
<dbReference type="SUPFAM" id="SSF54001">
    <property type="entry name" value="Cysteine proteinases"/>
    <property type="match status" value="1"/>
</dbReference>
<feature type="region of interest" description="Disordered" evidence="2">
    <location>
        <begin position="94"/>
        <end position="117"/>
    </location>
</feature>
<dbReference type="GO" id="GO:0006508">
    <property type="term" value="P:proteolysis"/>
    <property type="evidence" value="ECO:0007669"/>
    <property type="project" value="InterPro"/>
</dbReference>
<evidence type="ECO:0000256" key="2">
    <source>
        <dbReference type="SAM" id="MobiDB-lite"/>
    </source>
</evidence>
<dbReference type="GO" id="GO:0008234">
    <property type="term" value="F:cysteine-type peptidase activity"/>
    <property type="evidence" value="ECO:0007669"/>
    <property type="project" value="InterPro"/>
</dbReference>
<feature type="domain" description="Peptidase C1A papain C-terminal" evidence="4">
    <location>
        <begin position="101"/>
        <end position="259"/>
    </location>
</feature>
<evidence type="ECO:0000256" key="1">
    <source>
        <dbReference type="ARBA" id="ARBA00008455"/>
    </source>
</evidence>
<gene>
    <name evidence="6" type="ORF">B296_00017186</name>
</gene>
<dbReference type="Gene3D" id="1.10.287.2250">
    <property type="match status" value="1"/>
</dbReference>
<evidence type="ECO:0008006" key="8">
    <source>
        <dbReference type="Google" id="ProtNLM"/>
    </source>
</evidence>
<comment type="caution">
    <text evidence="6">The sequence shown here is derived from an EMBL/GenBank/DDBJ whole genome shotgun (WGS) entry which is preliminary data.</text>
</comment>
<dbReference type="SMART" id="SM00848">
    <property type="entry name" value="Inhibitor_I29"/>
    <property type="match status" value="1"/>
</dbReference>
<dbReference type="SMART" id="SM00645">
    <property type="entry name" value="Pept_C1"/>
    <property type="match status" value="1"/>
</dbReference>
<dbReference type="InterPro" id="IPR038765">
    <property type="entry name" value="Papain-like_cys_pep_sf"/>
</dbReference>
<dbReference type="PANTHER" id="PTHR12411">
    <property type="entry name" value="CYSTEINE PROTEASE FAMILY C1-RELATED"/>
    <property type="match status" value="1"/>
</dbReference>
<evidence type="ECO:0000259" key="4">
    <source>
        <dbReference type="SMART" id="SM00645"/>
    </source>
</evidence>
<protein>
    <recommendedName>
        <fullName evidence="8">Cathepsin propeptide inhibitor domain-containing protein</fullName>
    </recommendedName>
</protein>
<dbReference type="AlphaFoldDB" id="A0A426XI46"/>
<proteinExistence type="inferred from homology"/>
<reference evidence="6 7" key="1">
    <citation type="journal article" date="2014" name="Agronomy (Basel)">
        <title>A Draft Genome Sequence for Ensete ventricosum, the Drought-Tolerant Tree Against Hunger.</title>
        <authorList>
            <person name="Harrison J."/>
            <person name="Moore K.A."/>
            <person name="Paszkiewicz K."/>
            <person name="Jones T."/>
            <person name="Grant M."/>
            <person name="Ambacheew D."/>
            <person name="Muzemil S."/>
            <person name="Studholme D.J."/>
        </authorList>
    </citation>
    <scope>NUCLEOTIDE SEQUENCE [LARGE SCALE GENOMIC DNA]</scope>
</reference>
<feature type="signal peptide" evidence="3">
    <location>
        <begin position="1"/>
        <end position="23"/>
    </location>
</feature>
<feature type="domain" description="Cathepsin propeptide inhibitor" evidence="5">
    <location>
        <begin position="52"/>
        <end position="97"/>
    </location>
</feature>
<feature type="chain" id="PRO_5019232339" description="Cathepsin propeptide inhibitor domain-containing protein" evidence="3">
    <location>
        <begin position="24"/>
        <end position="265"/>
    </location>
</feature>
<name>A0A426XI46_ENSVE</name>
<dbReference type="InterPro" id="IPR013201">
    <property type="entry name" value="Prot_inhib_I29"/>
</dbReference>
<organism evidence="6 7">
    <name type="scientific">Ensete ventricosum</name>
    <name type="common">Abyssinian banana</name>
    <name type="synonym">Musa ensete</name>
    <dbReference type="NCBI Taxonomy" id="4639"/>
    <lineage>
        <taxon>Eukaryota</taxon>
        <taxon>Viridiplantae</taxon>
        <taxon>Streptophyta</taxon>
        <taxon>Embryophyta</taxon>
        <taxon>Tracheophyta</taxon>
        <taxon>Spermatophyta</taxon>
        <taxon>Magnoliopsida</taxon>
        <taxon>Liliopsida</taxon>
        <taxon>Zingiberales</taxon>
        <taxon>Musaceae</taxon>
        <taxon>Ensete</taxon>
    </lineage>
</organism>
<keyword evidence="3" id="KW-0732">Signal</keyword>
<dbReference type="Pfam" id="PF08246">
    <property type="entry name" value="Inhibitor_I29"/>
    <property type="match status" value="1"/>
</dbReference>
<dbReference type="InterPro" id="IPR013128">
    <property type="entry name" value="Peptidase_C1A"/>
</dbReference>
<evidence type="ECO:0000313" key="7">
    <source>
        <dbReference type="Proteomes" id="UP000287651"/>
    </source>
</evidence>
<dbReference type="EMBL" id="AMZH03020458">
    <property type="protein sequence ID" value="RRT39146.1"/>
    <property type="molecule type" value="Genomic_DNA"/>
</dbReference>
<evidence type="ECO:0000259" key="5">
    <source>
        <dbReference type="SMART" id="SM00848"/>
    </source>
</evidence>
<dbReference type="Pfam" id="PF00112">
    <property type="entry name" value="Peptidase_C1"/>
    <property type="match status" value="1"/>
</dbReference>
<dbReference type="InterPro" id="IPR000668">
    <property type="entry name" value="Peptidase_C1A_C"/>
</dbReference>
<dbReference type="Gene3D" id="3.90.70.10">
    <property type="entry name" value="Cysteine proteinases"/>
    <property type="match status" value="1"/>
</dbReference>
<accession>A0A426XI46</accession>
<evidence type="ECO:0000313" key="6">
    <source>
        <dbReference type="EMBL" id="RRT39146.1"/>
    </source>
</evidence>
<sequence length="265" mass="29216">MDVISKPFVVVVLLLGLAASAAAALDMSIISYEARRGVGGLRRSEEDVRRLYEEWMAKHRRSYDAIVEKEKRFVVFMDNLRFVDAHNAAAEAGGRGFHPRGQPFRRPHQRGVPGGVPCHQARRHCRAESSGERPQELVDCDTAYNLGCNGGIMDYAFAFIISNGGVDTEDDYPYNGHEAKKMQKAVSIDGFEDVPTNDENALLEAVANQPVGVAIEAGSREFQLYQSIMAKTIGLRGTHGARQDISGWSVMLTHLLESVVLLCSH</sequence>
<dbReference type="Proteomes" id="UP000287651">
    <property type="component" value="Unassembled WGS sequence"/>
</dbReference>